<dbReference type="PANTHER" id="PTHR31757:SF0">
    <property type="entry name" value="SLL0781 PROTEIN"/>
    <property type="match status" value="1"/>
</dbReference>
<dbReference type="AlphaFoldDB" id="A0A086TEY2"/>
<dbReference type="InterPro" id="IPR009783">
    <property type="entry name" value="DUF1348"/>
</dbReference>
<proteinExistence type="predicted"/>
<protein>
    <recommendedName>
        <fullName evidence="3">DUF1348-domain-containing protein</fullName>
    </recommendedName>
</protein>
<evidence type="ECO:0000313" key="2">
    <source>
        <dbReference type="Proteomes" id="UP000029964"/>
    </source>
</evidence>
<dbReference type="InterPro" id="IPR032710">
    <property type="entry name" value="NTF2-like_dom_sf"/>
</dbReference>
<dbReference type="Proteomes" id="UP000029964">
    <property type="component" value="Unassembled WGS sequence"/>
</dbReference>
<accession>A0A086TEY2</accession>
<dbReference type="Pfam" id="PF07080">
    <property type="entry name" value="DUF1348"/>
    <property type="match status" value="1"/>
</dbReference>
<dbReference type="HOGENOM" id="CLU_112790_1_0_1"/>
<dbReference type="PANTHER" id="PTHR31757">
    <property type="entry name" value="SLL0781 PROTEIN"/>
    <property type="match status" value="1"/>
</dbReference>
<dbReference type="OrthoDB" id="14527at2759"/>
<dbReference type="EMBL" id="JPKY01000006">
    <property type="protein sequence ID" value="KFH47914.1"/>
    <property type="molecule type" value="Genomic_DNA"/>
</dbReference>
<name>A0A086TEY2_HAPC1</name>
<evidence type="ECO:0008006" key="3">
    <source>
        <dbReference type="Google" id="ProtNLM"/>
    </source>
</evidence>
<reference evidence="2" key="1">
    <citation type="journal article" date="2014" name="Genome Announc.">
        <title>Genome sequence and annotation of Acremonium chrysogenum, producer of the beta-lactam antibiotic cephalosporin C.</title>
        <authorList>
            <person name="Terfehr D."/>
            <person name="Dahlmann T.A."/>
            <person name="Specht T."/>
            <person name="Zadra I."/>
            <person name="Kuernsteiner H."/>
            <person name="Kueck U."/>
        </authorList>
    </citation>
    <scope>NUCLEOTIDE SEQUENCE [LARGE SCALE GENOMIC DNA]</scope>
    <source>
        <strain evidence="2">ATCC 11550 / CBS 779.69 / DSM 880 / IAM 14645 / JCM 23072 / IMI 49137</strain>
    </source>
</reference>
<evidence type="ECO:0000313" key="1">
    <source>
        <dbReference type="EMBL" id="KFH47914.1"/>
    </source>
</evidence>
<dbReference type="Gene3D" id="3.10.450.50">
    <property type="match status" value="1"/>
</dbReference>
<keyword evidence="2" id="KW-1185">Reference proteome</keyword>
<gene>
    <name evidence="1" type="ORF">ACRE_012320</name>
</gene>
<comment type="caution">
    <text evidence="1">The sequence shown here is derived from an EMBL/GenBank/DDBJ whole genome shotgun (WGS) entry which is preliminary data.</text>
</comment>
<dbReference type="STRING" id="857340.A0A086TEY2"/>
<organism evidence="1 2">
    <name type="scientific">Hapsidospora chrysogenum (strain ATCC 11550 / CBS 779.69 / DSM 880 / IAM 14645 / JCM 23072 / IMI 49137)</name>
    <name type="common">Acremonium chrysogenum</name>
    <dbReference type="NCBI Taxonomy" id="857340"/>
    <lineage>
        <taxon>Eukaryota</taxon>
        <taxon>Fungi</taxon>
        <taxon>Dikarya</taxon>
        <taxon>Ascomycota</taxon>
        <taxon>Pezizomycotina</taxon>
        <taxon>Sordariomycetes</taxon>
        <taxon>Hypocreomycetidae</taxon>
        <taxon>Hypocreales</taxon>
        <taxon>Bionectriaceae</taxon>
        <taxon>Hapsidospora</taxon>
    </lineage>
</organism>
<sequence length="153" mass="18436">MTSTPLVPPFTAETAHKKVKAAQALWNTKDPEKIKDAYTPDSIWRNRDTFIQGHEGIVRFLQNKWTKEEEYRLRKELFCFTDNKIAVQFWYEYRHWQTRQWRRCYGLEDWTFAADGKMRKRQMSGNEIVISEEERWFKDGVDVDAVEIGEAHW</sequence>
<dbReference type="SUPFAM" id="SSF54427">
    <property type="entry name" value="NTF2-like"/>
    <property type="match status" value="1"/>
</dbReference>